<sequence>MKPLAFLGGLSVLSLAFGLPLPANPPPNPPPTTPPAKTDIGRSVVLRRLGPTRPIGPYNLGSQIDPFPSLELANGEKKELTIFRFTAHFRINGYAEAVARMLGSASQPDKVEHNREQLDKFWAIMAEFAYHQVVSFADDFRKGGGIGRKLYAPPGTVMLKRTGPNEFVAGSSARAPGVLPRDLNAFSRQGKTGVFMEKCLEGTTKTGHDKNGLCGEQTAFGSEADLSTWKPPVPLSQCTPCRPTPHDRPLCTLRSTPTLLHSTANFYLYSSNLDARYS</sequence>
<gene>
    <name evidence="3" type="primary">20352142</name>
    <name evidence="2" type="ORF">GGTG_11684</name>
</gene>
<evidence type="ECO:0000313" key="2">
    <source>
        <dbReference type="EMBL" id="EJT70661.1"/>
    </source>
</evidence>
<evidence type="ECO:0000313" key="3">
    <source>
        <dbReference type="EnsemblFungi" id="EJT70661"/>
    </source>
</evidence>
<dbReference type="GeneID" id="20352142"/>
<evidence type="ECO:0000313" key="4">
    <source>
        <dbReference type="Proteomes" id="UP000006039"/>
    </source>
</evidence>
<protein>
    <submittedName>
        <fullName evidence="2 3">Uncharacterized protein</fullName>
    </submittedName>
</protein>
<reference evidence="2" key="3">
    <citation type="submission" date="2010-09" db="EMBL/GenBank/DDBJ databases">
        <title>Annotation of Gaeumannomyces graminis var. tritici R3-111a-1.</title>
        <authorList>
            <consortium name="The Broad Institute Genome Sequencing Platform"/>
            <person name="Ma L.-J."/>
            <person name="Dead R."/>
            <person name="Young S.K."/>
            <person name="Zeng Q."/>
            <person name="Gargeya S."/>
            <person name="Fitzgerald M."/>
            <person name="Haas B."/>
            <person name="Abouelleil A."/>
            <person name="Alvarado L."/>
            <person name="Arachchi H.M."/>
            <person name="Berlin A."/>
            <person name="Brown A."/>
            <person name="Chapman S.B."/>
            <person name="Chen Z."/>
            <person name="Dunbar C."/>
            <person name="Freedman E."/>
            <person name="Gearin G."/>
            <person name="Gellesch M."/>
            <person name="Goldberg J."/>
            <person name="Griggs A."/>
            <person name="Gujja S."/>
            <person name="Heiman D."/>
            <person name="Howarth C."/>
            <person name="Larson L."/>
            <person name="Lui A."/>
            <person name="MacDonald P.J.P."/>
            <person name="Mehta T."/>
            <person name="Montmayeur A."/>
            <person name="Murphy C."/>
            <person name="Neiman D."/>
            <person name="Pearson M."/>
            <person name="Priest M."/>
            <person name="Roberts A."/>
            <person name="Saif S."/>
            <person name="Shea T."/>
            <person name="Shenoy N."/>
            <person name="Sisk P."/>
            <person name="Stolte C."/>
            <person name="Sykes S."/>
            <person name="Yandava C."/>
            <person name="Wortman J."/>
            <person name="Nusbaum C."/>
            <person name="Birren B."/>
        </authorList>
    </citation>
    <scope>NUCLEOTIDE SEQUENCE</scope>
    <source>
        <strain evidence="2">R3-111a-1</strain>
    </source>
</reference>
<reference evidence="3" key="4">
    <citation type="journal article" date="2015" name="G3 (Bethesda)">
        <title>Genome sequences of three phytopathogenic species of the Magnaporthaceae family of fungi.</title>
        <authorList>
            <person name="Okagaki L.H."/>
            <person name="Nunes C.C."/>
            <person name="Sailsbery J."/>
            <person name="Clay B."/>
            <person name="Brown D."/>
            <person name="John T."/>
            <person name="Oh Y."/>
            <person name="Young N."/>
            <person name="Fitzgerald M."/>
            <person name="Haas B.J."/>
            <person name="Zeng Q."/>
            <person name="Young S."/>
            <person name="Adiconis X."/>
            <person name="Fan L."/>
            <person name="Levin J.Z."/>
            <person name="Mitchell T.K."/>
            <person name="Okubara P.A."/>
            <person name="Farman M.L."/>
            <person name="Kohn L.M."/>
            <person name="Birren B."/>
            <person name="Ma L.-J."/>
            <person name="Dean R.A."/>
        </authorList>
    </citation>
    <scope>NUCLEOTIDE SEQUENCE</scope>
    <source>
        <strain evidence="3">R3-111a-1</strain>
    </source>
</reference>
<keyword evidence="4" id="KW-1185">Reference proteome</keyword>
<accession>J3PDW1</accession>
<dbReference type="AlphaFoldDB" id="J3PDW1"/>
<dbReference type="VEuPathDB" id="FungiDB:GGTG_11684"/>
<dbReference type="Proteomes" id="UP000006039">
    <property type="component" value="Unassembled WGS sequence"/>
</dbReference>
<dbReference type="EnsemblFungi" id="EJT70661">
    <property type="protein sequence ID" value="EJT70661"/>
    <property type="gene ID" value="GGTG_11684"/>
</dbReference>
<organism evidence="2">
    <name type="scientific">Gaeumannomyces tritici (strain R3-111a-1)</name>
    <name type="common">Wheat and barley take-all root rot fungus</name>
    <name type="synonym">Gaeumannomyces graminis var. tritici</name>
    <dbReference type="NCBI Taxonomy" id="644352"/>
    <lineage>
        <taxon>Eukaryota</taxon>
        <taxon>Fungi</taxon>
        <taxon>Dikarya</taxon>
        <taxon>Ascomycota</taxon>
        <taxon>Pezizomycotina</taxon>
        <taxon>Sordariomycetes</taxon>
        <taxon>Sordariomycetidae</taxon>
        <taxon>Magnaporthales</taxon>
        <taxon>Magnaporthaceae</taxon>
        <taxon>Gaeumannomyces</taxon>
    </lineage>
</organism>
<proteinExistence type="predicted"/>
<dbReference type="RefSeq" id="XP_009227839.1">
    <property type="nucleotide sequence ID" value="XM_009229575.1"/>
</dbReference>
<dbReference type="HOGENOM" id="CLU_1001310_0_0_1"/>
<reference evidence="2" key="2">
    <citation type="submission" date="2010-07" db="EMBL/GenBank/DDBJ databases">
        <authorList>
            <consortium name="The Broad Institute Genome Sequencing Platform"/>
            <consortium name="Broad Institute Genome Sequencing Center for Infectious Disease"/>
            <person name="Ma L.-J."/>
            <person name="Dead R."/>
            <person name="Young S."/>
            <person name="Zeng Q."/>
            <person name="Koehrsen M."/>
            <person name="Alvarado L."/>
            <person name="Berlin A."/>
            <person name="Chapman S.B."/>
            <person name="Chen Z."/>
            <person name="Freedman E."/>
            <person name="Gellesch M."/>
            <person name="Goldberg J."/>
            <person name="Griggs A."/>
            <person name="Gujja S."/>
            <person name="Heilman E.R."/>
            <person name="Heiman D."/>
            <person name="Hepburn T."/>
            <person name="Howarth C."/>
            <person name="Jen D."/>
            <person name="Larson L."/>
            <person name="Mehta T."/>
            <person name="Neiman D."/>
            <person name="Pearson M."/>
            <person name="Roberts A."/>
            <person name="Saif S."/>
            <person name="Shea T."/>
            <person name="Shenoy N."/>
            <person name="Sisk P."/>
            <person name="Stolte C."/>
            <person name="Sykes S."/>
            <person name="Walk T."/>
            <person name="White J."/>
            <person name="Yandava C."/>
            <person name="Haas B."/>
            <person name="Nusbaum C."/>
            <person name="Birren B."/>
        </authorList>
    </citation>
    <scope>NUCLEOTIDE SEQUENCE</scope>
    <source>
        <strain evidence="2">R3-111a-1</strain>
    </source>
</reference>
<reference evidence="4" key="1">
    <citation type="submission" date="2010-07" db="EMBL/GenBank/DDBJ databases">
        <title>The genome sequence of Gaeumannomyces graminis var. tritici strain R3-111a-1.</title>
        <authorList>
            <consortium name="The Broad Institute Genome Sequencing Platform"/>
            <person name="Ma L.-J."/>
            <person name="Dead R."/>
            <person name="Young S."/>
            <person name="Zeng Q."/>
            <person name="Koehrsen M."/>
            <person name="Alvarado L."/>
            <person name="Berlin A."/>
            <person name="Chapman S.B."/>
            <person name="Chen Z."/>
            <person name="Freedman E."/>
            <person name="Gellesch M."/>
            <person name="Goldberg J."/>
            <person name="Griggs A."/>
            <person name="Gujja S."/>
            <person name="Heilman E.R."/>
            <person name="Heiman D."/>
            <person name="Hepburn T."/>
            <person name="Howarth C."/>
            <person name="Jen D."/>
            <person name="Larson L."/>
            <person name="Mehta T."/>
            <person name="Neiman D."/>
            <person name="Pearson M."/>
            <person name="Roberts A."/>
            <person name="Saif S."/>
            <person name="Shea T."/>
            <person name="Shenoy N."/>
            <person name="Sisk P."/>
            <person name="Stolte C."/>
            <person name="Sykes S."/>
            <person name="Walk T."/>
            <person name="White J."/>
            <person name="Yandava C."/>
            <person name="Haas B."/>
            <person name="Nusbaum C."/>
            <person name="Birren B."/>
        </authorList>
    </citation>
    <scope>NUCLEOTIDE SEQUENCE [LARGE SCALE GENOMIC DNA]</scope>
    <source>
        <strain evidence="4">R3-111a-1</strain>
    </source>
</reference>
<name>J3PDW1_GAET3</name>
<reference evidence="3" key="5">
    <citation type="submission" date="2018-04" db="UniProtKB">
        <authorList>
            <consortium name="EnsemblFungi"/>
        </authorList>
    </citation>
    <scope>IDENTIFICATION</scope>
    <source>
        <strain evidence="3">R3-111a-1</strain>
    </source>
</reference>
<dbReference type="EMBL" id="GL385401">
    <property type="protein sequence ID" value="EJT70661.1"/>
    <property type="molecule type" value="Genomic_DNA"/>
</dbReference>
<keyword evidence="1" id="KW-0732">Signal</keyword>
<feature type="signal peptide" evidence="1">
    <location>
        <begin position="1"/>
        <end position="18"/>
    </location>
</feature>
<evidence type="ECO:0000256" key="1">
    <source>
        <dbReference type="SAM" id="SignalP"/>
    </source>
</evidence>
<feature type="chain" id="PRO_5015095276" evidence="1">
    <location>
        <begin position="19"/>
        <end position="278"/>
    </location>
</feature>